<feature type="active site" evidence="9">
    <location>
        <position position="148"/>
    </location>
</feature>
<gene>
    <name evidence="9" type="primary">xerC</name>
    <name evidence="12" type="ORF">FEM03_04965</name>
</gene>
<dbReference type="OrthoDB" id="9801717at2"/>
<dbReference type="GO" id="GO:0007059">
    <property type="term" value="P:chromosome segregation"/>
    <property type="evidence" value="ECO:0007669"/>
    <property type="project" value="UniProtKB-UniRule"/>
</dbReference>
<sequence length="298" mass="33556">MLDDVDAFLLHLATERGLSDNYQILVRRVLERFALWSRNERGKTSVAAVETVDLSDYLMHRKGTDGLAASSVRLELVALKIFFRWLNVRGKRVGDPADAILPPKLEQWLPDTLNEPQMKQLVESVSGDATLDIRDRAMLELMYASGLRVGEVTSTRLESLSLEEGWIRVTGKGNKTRLIPVGGAARDALQRYLDGSRPALVNAKTQSWIFLNRNGGKLTTARIWQIVKERSKLAGLDADKIYPHLLRHSFATHLLQGGADLRVIQEMLGHADISTTQIYTHVDQTRLKAVHHKFHPRP</sequence>
<feature type="domain" description="Core-binding (CB)" evidence="11">
    <location>
        <begin position="1"/>
        <end position="87"/>
    </location>
</feature>
<dbReference type="GO" id="GO:0003677">
    <property type="term" value="F:DNA binding"/>
    <property type="evidence" value="ECO:0007669"/>
    <property type="project" value="UniProtKB-UniRule"/>
</dbReference>
<comment type="subunit">
    <text evidence="9">Forms a cyclic heterotetrameric complex composed of two molecules of XerC and two molecules of XerD.</text>
</comment>
<evidence type="ECO:0000313" key="13">
    <source>
        <dbReference type="Proteomes" id="UP000306196"/>
    </source>
</evidence>
<keyword evidence="6 9" id="KW-0238">DNA-binding</keyword>
<evidence type="ECO:0000256" key="1">
    <source>
        <dbReference type="ARBA" id="ARBA00004496"/>
    </source>
</evidence>
<evidence type="ECO:0000256" key="5">
    <source>
        <dbReference type="ARBA" id="ARBA00022908"/>
    </source>
</evidence>
<dbReference type="Pfam" id="PF00589">
    <property type="entry name" value="Phage_integrase"/>
    <property type="match status" value="1"/>
</dbReference>
<dbReference type="SUPFAM" id="SSF47823">
    <property type="entry name" value="lambda integrase-like, N-terminal domain"/>
    <property type="match status" value="1"/>
</dbReference>
<evidence type="ECO:0000256" key="4">
    <source>
        <dbReference type="ARBA" id="ARBA00022829"/>
    </source>
</evidence>
<reference evidence="12 13" key="1">
    <citation type="submission" date="2019-05" db="EMBL/GenBank/DDBJ databases">
        <title>Verrucobacter flavum gen. nov., sp. nov. a new member of the family Verrucomicrobiaceae.</title>
        <authorList>
            <person name="Szuroczki S."/>
            <person name="Abbaszade G."/>
            <person name="Szabo A."/>
            <person name="Felfoldi T."/>
            <person name="Schumann P."/>
            <person name="Boka K."/>
            <person name="Keki Z."/>
            <person name="Toumi M."/>
            <person name="Toth E."/>
        </authorList>
    </citation>
    <scope>NUCLEOTIDE SEQUENCE [LARGE SCALE GENOMIC DNA]</scope>
    <source>
        <strain evidence="12 13">MG-N-17</strain>
    </source>
</reference>
<comment type="function">
    <text evidence="9">Site-specific tyrosine recombinase, which acts by catalyzing the cutting and rejoining of the recombining DNA molecules. The XerC-XerD complex is essential to convert dimers of the bacterial chromosome into monomers to permit their segregation at cell division. It also contributes to the segregational stability of plasmids.</text>
</comment>
<dbReference type="EMBL" id="VAUV01000003">
    <property type="protein sequence ID" value="TLD72080.1"/>
    <property type="molecule type" value="Genomic_DNA"/>
</dbReference>
<organism evidence="12 13">
    <name type="scientific">Phragmitibacter flavus</name>
    <dbReference type="NCBI Taxonomy" id="2576071"/>
    <lineage>
        <taxon>Bacteria</taxon>
        <taxon>Pseudomonadati</taxon>
        <taxon>Verrucomicrobiota</taxon>
        <taxon>Verrucomicrobiia</taxon>
        <taxon>Verrucomicrobiales</taxon>
        <taxon>Verrucomicrobiaceae</taxon>
        <taxon>Phragmitibacter</taxon>
    </lineage>
</organism>
<dbReference type="CDD" id="cd00798">
    <property type="entry name" value="INT_XerDC_C"/>
    <property type="match status" value="1"/>
</dbReference>
<dbReference type="AlphaFoldDB" id="A0A5R8KIK1"/>
<evidence type="ECO:0000256" key="9">
    <source>
        <dbReference type="HAMAP-Rule" id="MF_01808"/>
    </source>
</evidence>
<feature type="active site" evidence="9">
    <location>
        <position position="244"/>
    </location>
</feature>
<dbReference type="PROSITE" id="PS51898">
    <property type="entry name" value="TYR_RECOMBINASE"/>
    <property type="match status" value="1"/>
</dbReference>
<dbReference type="GO" id="GO:0005737">
    <property type="term" value="C:cytoplasm"/>
    <property type="evidence" value="ECO:0007669"/>
    <property type="project" value="UniProtKB-SubCell"/>
</dbReference>
<dbReference type="PROSITE" id="PS51900">
    <property type="entry name" value="CB"/>
    <property type="match status" value="1"/>
</dbReference>
<feature type="domain" description="Tyr recombinase" evidence="10">
    <location>
        <begin position="108"/>
        <end position="292"/>
    </location>
</feature>
<keyword evidence="7 9" id="KW-0233">DNA recombination</keyword>
<evidence type="ECO:0000256" key="6">
    <source>
        <dbReference type="ARBA" id="ARBA00023125"/>
    </source>
</evidence>
<keyword evidence="8 9" id="KW-0131">Cell cycle</keyword>
<keyword evidence="13" id="KW-1185">Reference proteome</keyword>
<dbReference type="GO" id="GO:0006313">
    <property type="term" value="P:DNA transposition"/>
    <property type="evidence" value="ECO:0007669"/>
    <property type="project" value="UniProtKB-UniRule"/>
</dbReference>
<dbReference type="SUPFAM" id="SSF56349">
    <property type="entry name" value="DNA breaking-rejoining enzymes"/>
    <property type="match status" value="1"/>
</dbReference>
<dbReference type="PANTHER" id="PTHR30349">
    <property type="entry name" value="PHAGE INTEGRASE-RELATED"/>
    <property type="match status" value="1"/>
</dbReference>
<dbReference type="InterPro" id="IPR050090">
    <property type="entry name" value="Tyrosine_recombinase_XerCD"/>
</dbReference>
<dbReference type="InterPro" id="IPR023009">
    <property type="entry name" value="Tyrosine_recombinase_XerC/XerD"/>
</dbReference>
<comment type="caution">
    <text evidence="12">The sequence shown here is derived from an EMBL/GenBank/DDBJ whole genome shotgun (WGS) entry which is preliminary data.</text>
</comment>
<keyword evidence="2 9" id="KW-0963">Cytoplasm</keyword>
<dbReference type="Gene3D" id="1.10.150.130">
    <property type="match status" value="1"/>
</dbReference>
<dbReference type="NCBIfam" id="NF001399">
    <property type="entry name" value="PRK00283.1"/>
    <property type="match status" value="1"/>
</dbReference>
<accession>A0A5R8KIK1</accession>
<dbReference type="InterPro" id="IPR011010">
    <property type="entry name" value="DNA_brk_join_enz"/>
</dbReference>
<name>A0A5R8KIK1_9BACT</name>
<dbReference type="HAMAP" id="MF_01808">
    <property type="entry name" value="Recomb_XerC_XerD"/>
    <property type="match status" value="1"/>
</dbReference>
<evidence type="ECO:0000256" key="3">
    <source>
        <dbReference type="ARBA" id="ARBA00022618"/>
    </source>
</evidence>
<comment type="similarity">
    <text evidence="9">Belongs to the 'phage' integrase family. XerC subfamily.</text>
</comment>
<protein>
    <recommendedName>
        <fullName evidence="9">Tyrosine recombinase XerC</fullName>
    </recommendedName>
</protein>
<evidence type="ECO:0000259" key="10">
    <source>
        <dbReference type="PROSITE" id="PS51898"/>
    </source>
</evidence>
<dbReference type="InterPro" id="IPR002104">
    <property type="entry name" value="Integrase_catalytic"/>
</dbReference>
<dbReference type="InterPro" id="IPR044068">
    <property type="entry name" value="CB"/>
</dbReference>
<dbReference type="GO" id="GO:0009037">
    <property type="term" value="F:tyrosine-based site-specific recombinase activity"/>
    <property type="evidence" value="ECO:0007669"/>
    <property type="project" value="UniProtKB-UniRule"/>
</dbReference>
<feature type="active site" description="O-(3'-phospho-DNA)-tyrosine intermediate" evidence="9">
    <location>
        <position position="279"/>
    </location>
</feature>
<keyword evidence="5 9" id="KW-0229">DNA integration</keyword>
<evidence type="ECO:0000256" key="8">
    <source>
        <dbReference type="ARBA" id="ARBA00023306"/>
    </source>
</evidence>
<evidence type="ECO:0000256" key="7">
    <source>
        <dbReference type="ARBA" id="ARBA00023172"/>
    </source>
</evidence>
<feature type="active site" evidence="9">
    <location>
        <position position="172"/>
    </location>
</feature>
<feature type="active site" evidence="9">
    <location>
        <position position="270"/>
    </location>
</feature>
<dbReference type="InterPro" id="IPR004107">
    <property type="entry name" value="Integrase_SAM-like_N"/>
</dbReference>
<evidence type="ECO:0000256" key="2">
    <source>
        <dbReference type="ARBA" id="ARBA00022490"/>
    </source>
</evidence>
<dbReference type="GO" id="GO:0051301">
    <property type="term" value="P:cell division"/>
    <property type="evidence" value="ECO:0007669"/>
    <property type="project" value="UniProtKB-KW"/>
</dbReference>
<evidence type="ECO:0000259" key="11">
    <source>
        <dbReference type="PROSITE" id="PS51900"/>
    </source>
</evidence>
<keyword evidence="3 9" id="KW-0132">Cell division</keyword>
<dbReference type="Gene3D" id="1.10.443.10">
    <property type="entry name" value="Intergrase catalytic core"/>
    <property type="match status" value="1"/>
</dbReference>
<evidence type="ECO:0000313" key="12">
    <source>
        <dbReference type="EMBL" id="TLD72080.1"/>
    </source>
</evidence>
<dbReference type="Proteomes" id="UP000306196">
    <property type="component" value="Unassembled WGS sequence"/>
</dbReference>
<dbReference type="Pfam" id="PF02899">
    <property type="entry name" value="Phage_int_SAM_1"/>
    <property type="match status" value="1"/>
</dbReference>
<comment type="subcellular location">
    <subcellularLocation>
        <location evidence="1 9">Cytoplasm</location>
    </subcellularLocation>
</comment>
<dbReference type="RefSeq" id="WP_138085084.1">
    <property type="nucleotide sequence ID" value="NZ_VAUV01000003.1"/>
</dbReference>
<keyword evidence="4 9" id="KW-0159">Chromosome partition</keyword>
<dbReference type="PANTHER" id="PTHR30349:SF81">
    <property type="entry name" value="TYROSINE RECOMBINASE XERC"/>
    <property type="match status" value="1"/>
</dbReference>
<dbReference type="InterPro" id="IPR010998">
    <property type="entry name" value="Integrase_recombinase_N"/>
</dbReference>
<dbReference type="InterPro" id="IPR013762">
    <property type="entry name" value="Integrase-like_cat_sf"/>
</dbReference>
<feature type="active site" evidence="9">
    <location>
        <position position="247"/>
    </location>
</feature>
<proteinExistence type="inferred from homology"/>